<dbReference type="GO" id="GO:0005634">
    <property type="term" value="C:nucleus"/>
    <property type="evidence" value="ECO:0000318"/>
    <property type="project" value="GO_Central"/>
</dbReference>
<evidence type="ECO:0000259" key="1">
    <source>
        <dbReference type="PROSITE" id="PS51183"/>
    </source>
</evidence>
<dbReference type="PANTHER" id="PTHR10694">
    <property type="entry name" value="LYSINE-SPECIFIC DEMETHYLASE"/>
    <property type="match status" value="1"/>
</dbReference>
<reference evidence="2" key="2">
    <citation type="submission" date="2015-12" db="EMBL/GenBank/DDBJ databases">
        <title>Update maize B73 reference genome by single molecule sequencing technologies.</title>
        <authorList>
            <consortium name="Maize Genome Sequencing Project"/>
            <person name="Ware D."/>
        </authorList>
    </citation>
    <scope>NUCLEOTIDE SEQUENCE</scope>
    <source>
        <tissue evidence="2">Seedling</tissue>
    </source>
</reference>
<dbReference type="InterPro" id="IPR003349">
    <property type="entry name" value="JmjN"/>
</dbReference>
<evidence type="ECO:0000313" key="2">
    <source>
        <dbReference type="EMBL" id="AQK87971.1"/>
    </source>
</evidence>
<proteinExistence type="predicted"/>
<dbReference type="AlphaFoldDB" id="A0A1D6MB23"/>
<accession>A0A1D6MB23</accession>
<dbReference type="SMR" id="A0A1D6MB23"/>
<dbReference type="IntAct" id="A0A1D6MB23">
    <property type="interactions" value="2"/>
</dbReference>
<dbReference type="Gramene" id="Zm00001eb293950_T001">
    <property type="protein sequence ID" value="Zm00001eb293950_P001"/>
    <property type="gene ID" value="Zm00001eb293950"/>
</dbReference>
<gene>
    <name evidence="2" type="ORF">ZEAMMB73_Zm00001d038822</name>
</gene>
<dbReference type="Proteomes" id="UP000007305">
    <property type="component" value="Chromosome 6"/>
</dbReference>
<protein>
    <recommendedName>
        <fullName evidence="1">JmjN domain-containing protein</fullName>
    </recommendedName>
</protein>
<dbReference type="GO" id="GO:0034647">
    <property type="term" value="F:histone H3K4me/H3K4me2/H3K4me3 demethylase activity"/>
    <property type="evidence" value="ECO:0000318"/>
    <property type="project" value="GO_Central"/>
</dbReference>
<dbReference type="SMART" id="SM00545">
    <property type="entry name" value="JmjN"/>
    <property type="match status" value="1"/>
</dbReference>
<reference evidence="4" key="1">
    <citation type="journal article" date="2009" name="Science">
        <title>The B73 maize genome: complexity, diversity, and dynamics.</title>
        <authorList>
            <person name="Schnable P.S."/>
            <person name="Ware D."/>
            <person name="Fulton R.S."/>
            <person name="Stein J.C."/>
            <person name="Wei F."/>
            <person name="Pasternak S."/>
            <person name="Liang C."/>
            <person name="Zhang J."/>
            <person name="Fulton L."/>
            <person name="Graves T.A."/>
            <person name="Minx P."/>
            <person name="Reily A.D."/>
            <person name="Courtney L."/>
            <person name="Kruchowski S.S."/>
            <person name="Tomlinson C."/>
            <person name="Strong C."/>
            <person name="Delehaunty K."/>
            <person name="Fronick C."/>
            <person name="Courtney B."/>
            <person name="Rock S.M."/>
            <person name="Belter E."/>
            <person name="Du F."/>
            <person name="Kim K."/>
            <person name="Abbott R.M."/>
            <person name="Cotton M."/>
            <person name="Levy A."/>
            <person name="Marchetto P."/>
            <person name="Ochoa K."/>
            <person name="Jackson S.M."/>
            <person name="Gillam B."/>
            <person name="Chen W."/>
            <person name="Yan L."/>
            <person name="Higginbotham J."/>
            <person name="Cardenas M."/>
            <person name="Waligorski J."/>
            <person name="Applebaum E."/>
            <person name="Phelps L."/>
            <person name="Falcone J."/>
            <person name="Kanchi K."/>
            <person name="Thane T."/>
            <person name="Scimone A."/>
            <person name="Thane N."/>
            <person name="Henke J."/>
            <person name="Wang T."/>
            <person name="Ruppert J."/>
            <person name="Shah N."/>
            <person name="Rotter K."/>
            <person name="Hodges J."/>
            <person name="Ingenthron E."/>
            <person name="Cordes M."/>
            <person name="Kohlberg S."/>
            <person name="Sgro J."/>
            <person name="Delgado B."/>
            <person name="Mead K."/>
            <person name="Chinwalla A."/>
            <person name="Leonard S."/>
            <person name="Crouse K."/>
            <person name="Collura K."/>
            <person name="Kudrna D."/>
            <person name="Currie J."/>
            <person name="He R."/>
            <person name="Angelova A."/>
            <person name="Rajasekar S."/>
            <person name="Mueller T."/>
            <person name="Lomeli R."/>
            <person name="Scara G."/>
            <person name="Ko A."/>
            <person name="Delaney K."/>
            <person name="Wissotski M."/>
            <person name="Lopez G."/>
            <person name="Campos D."/>
            <person name="Braidotti M."/>
            <person name="Ashley E."/>
            <person name="Golser W."/>
            <person name="Kim H."/>
            <person name="Lee S."/>
            <person name="Lin J."/>
            <person name="Dujmic Z."/>
            <person name="Kim W."/>
            <person name="Talag J."/>
            <person name="Zuccolo A."/>
            <person name="Fan C."/>
            <person name="Sebastian A."/>
            <person name="Kramer M."/>
            <person name="Spiegel L."/>
            <person name="Nascimento L."/>
            <person name="Zutavern T."/>
            <person name="Miller B."/>
            <person name="Ambroise C."/>
            <person name="Muller S."/>
            <person name="Spooner W."/>
            <person name="Narechania A."/>
            <person name="Ren L."/>
            <person name="Wei S."/>
            <person name="Kumari S."/>
            <person name="Faga B."/>
            <person name="Levy M.J."/>
            <person name="McMahan L."/>
            <person name="Van Buren P."/>
            <person name="Vaughn M.W."/>
            <person name="Ying K."/>
            <person name="Yeh C.-T."/>
            <person name="Emrich S.J."/>
            <person name="Jia Y."/>
            <person name="Kalyanaraman A."/>
            <person name="Hsia A.-P."/>
            <person name="Barbazuk W.B."/>
            <person name="Baucom R.S."/>
            <person name="Brutnell T.P."/>
            <person name="Carpita N.C."/>
            <person name="Chaparro C."/>
            <person name="Chia J.-M."/>
            <person name="Deragon J.-M."/>
            <person name="Estill J.C."/>
            <person name="Fu Y."/>
            <person name="Jeddeloh J.A."/>
            <person name="Han Y."/>
            <person name="Lee H."/>
            <person name="Li P."/>
            <person name="Lisch D.R."/>
            <person name="Liu S."/>
            <person name="Liu Z."/>
            <person name="Nagel D.H."/>
            <person name="McCann M.C."/>
            <person name="SanMiguel P."/>
            <person name="Myers A.M."/>
            <person name="Nettleton D."/>
            <person name="Nguyen J."/>
            <person name="Penning B.W."/>
            <person name="Ponnala L."/>
            <person name="Schneider K.L."/>
            <person name="Schwartz D.C."/>
            <person name="Sharma A."/>
            <person name="Soderlund C."/>
            <person name="Springer N.M."/>
            <person name="Sun Q."/>
            <person name="Wang H."/>
            <person name="Waterman M."/>
            <person name="Westerman R."/>
            <person name="Wolfgruber T.K."/>
            <person name="Yang L."/>
            <person name="Yu Y."/>
            <person name="Zhang L."/>
            <person name="Zhou S."/>
            <person name="Zhu Q."/>
            <person name="Bennetzen J.L."/>
            <person name="Dawe R.K."/>
            <person name="Jiang J."/>
            <person name="Jiang N."/>
            <person name="Presting G.G."/>
            <person name="Wessler S.R."/>
            <person name="Aluru S."/>
            <person name="Martienssen R.A."/>
            <person name="Clifton S.W."/>
            <person name="McCombie W.R."/>
            <person name="Wing R.A."/>
            <person name="Wilson R.K."/>
        </authorList>
    </citation>
    <scope>NUCLEOTIDE SEQUENCE [LARGE SCALE GENOMIC DNA]</scope>
    <source>
        <strain evidence="4">cv. B73</strain>
    </source>
</reference>
<organism evidence="3 4">
    <name type="scientific">Zea mays</name>
    <name type="common">Maize</name>
    <dbReference type="NCBI Taxonomy" id="4577"/>
    <lineage>
        <taxon>Eukaryota</taxon>
        <taxon>Viridiplantae</taxon>
        <taxon>Streptophyta</taxon>
        <taxon>Embryophyta</taxon>
        <taxon>Tracheophyta</taxon>
        <taxon>Spermatophyta</taxon>
        <taxon>Magnoliopsida</taxon>
        <taxon>Liliopsida</taxon>
        <taxon>Poales</taxon>
        <taxon>Poaceae</taxon>
        <taxon>PACMAD clade</taxon>
        <taxon>Panicoideae</taxon>
        <taxon>Andropogonodae</taxon>
        <taxon>Andropogoneae</taxon>
        <taxon>Tripsacinae</taxon>
        <taxon>Zea</taxon>
    </lineage>
</organism>
<reference evidence="3" key="3">
    <citation type="submission" date="2019-07" db="EMBL/GenBank/DDBJ databases">
        <authorList>
            <person name="Seetharam A."/>
            <person name="Woodhouse M."/>
            <person name="Cannon E."/>
        </authorList>
    </citation>
    <scope>NUCLEOTIDE SEQUENCE [LARGE SCALE GENOMIC DNA]</scope>
    <source>
        <strain evidence="3">cv. B73</strain>
    </source>
</reference>
<dbReference type="EMBL" id="CM000782">
    <property type="protein sequence ID" value="AQK87971.1"/>
    <property type="molecule type" value="Genomic_DNA"/>
</dbReference>
<evidence type="ECO:0000313" key="4">
    <source>
        <dbReference type="Proteomes" id="UP000007305"/>
    </source>
</evidence>
<feature type="domain" description="JmjN" evidence="1">
    <location>
        <begin position="20"/>
        <end position="61"/>
    </location>
</feature>
<name>A0A1D6MB23_MAIZE</name>
<dbReference type="PROSITE" id="PS51183">
    <property type="entry name" value="JMJN"/>
    <property type="match status" value="1"/>
</dbReference>
<dbReference type="PANTHER" id="PTHR10694:SF38">
    <property type="entry name" value="LYSINE-SPECIFIC DEMETHYLASE REF6"/>
    <property type="match status" value="1"/>
</dbReference>
<evidence type="ECO:0000313" key="3">
    <source>
        <dbReference type="EnsemblPlants" id="Zm00001eb293950_P001"/>
    </source>
</evidence>
<dbReference type="GO" id="GO:0000785">
    <property type="term" value="C:chromatin"/>
    <property type="evidence" value="ECO:0000318"/>
    <property type="project" value="GO_Central"/>
</dbReference>
<dbReference type="Pfam" id="PF02375">
    <property type="entry name" value="JmjN"/>
    <property type="match status" value="1"/>
</dbReference>
<dbReference type="EnsemblPlants" id="Zm00001eb293950_T001">
    <property type="protein sequence ID" value="Zm00001eb293950_P001"/>
    <property type="gene ID" value="Zm00001eb293950"/>
</dbReference>
<keyword evidence="4" id="KW-1185">Reference proteome</keyword>
<dbReference type="GO" id="GO:0006338">
    <property type="term" value="P:chromatin remodeling"/>
    <property type="evidence" value="ECO:0000318"/>
    <property type="project" value="GO_Central"/>
</dbReference>
<dbReference type="GO" id="GO:0010468">
    <property type="term" value="P:regulation of gene expression"/>
    <property type="evidence" value="ECO:0000318"/>
    <property type="project" value="GO_Central"/>
</dbReference>
<dbReference type="Gene3D" id="2.60.120.650">
    <property type="entry name" value="Cupin"/>
    <property type="match status" value="1"/>
</dbReference>
<reference evidence="3" key="4">
    <citation type="submission" date="2021-05" db="UniProtKB">
        <authorList>
            <consortium name="EnsemblPlants"/>
        </authorList>
    </citation>
    <scope>IDENTIFICATION</scope>
    <source>
        <strain evidence="3">cv. B73</strain>
    </source>
</reference>
<sequence>MGCDERSRVHPYLIESLPLAPEFRPTVAEFADPIAYLLKIEPTAAPFGICKIVPPLPPPPKRTTLAPAAGHLPAPPPPRAQAHVALSPPLHAPKFEAKAGASRKALLARLNVPASKQLSSLDVEALFWRSSADYPVVVEYASDMPGSGFAPCAARLTHLPPTNVGETTWNMRGVARSLASLLRFVNARARVLGGGSCLNAGFCTRASSGYVRTAGWTTVKFESIDESLPVRRQQGGWLSSLLRAATPSLRAAMLSHGAVVSSPPPPPALQIGFGVHQTRINAGQ</sequence>